<dbReference type="InterPro" id="IPR036873">
    <property type="entry name" value="Rhodanese-like_dom_sf"/>
</dbReference>
<dbReference type="GO" id="GO:0004792">
    <property type="term" value="F:thiosulfate-cyanide sulfurtransferase activity"/>
    <property type="evidence" value="ECO:0007669"/>
    <property type="project" value="TreeGrafter"/>
</dbReference>
<dbReference type="SMART" id="SM00450">
    <property type="entry name" value="RHOD"/>
    <property type="match status" value="1"/>
</dbReference>
<protein>
    <submittedName>
        <fullName evidence="2">ThiF family protein</fullName>
    </submittedName>
</protein>
<reference evidence="2 3" key="1">
    <citation type="submission" date="2013-05" db="EMBL/GenBank/DDBJ databases">
        <authorList>
            <person name="Harkins D.M."/>
            <person name="Durkin A.S."/>
            <person name="Brinkac L.M."/>
            <person name="Haft D.H."/>
            <person name="Selengut J.D."/>
            <person name="Sanka R."/>
            <person name="DePew J."/>
            <person name="Purushe J."/>
            <person name="Hartskeerl R.A."/>
            <person name="Ahmed A."/>
            <person name="van der Linden H."/>
            <person name="Goris M.G.A."/>
            <person name="Vinetz J.M."/>
            <person name="Sutton G.G."/>
            <person name="Nierman W.C."/>
            <person name="Fouts D.E."/>
        </authorList>
    </citation>
    <scope>NUCLEOTIDE SEQUENCE [LARGE SCALE GENOMIC DNA]</scope>
    <source>
        <strain evidence="2 3">10</strain>
    </source>
</reference>
<name>V6HB33_9LEPT</name>
<dbReference type="Gene3D" id="3.40.50.720">
    <property type="entry name" value="NAD(P)-binding Rossmann-like Domain"/>
    <property type="match status" value="1"/>
</dbReference>
<accession>V6HB33</accession>
<proteinExistence type="predicted"/>
<dbReference type="Gene3D" id="3.40.250.10">
    <property type="entry name" value="Rhodanese-like domain"/>
    <property type="match status" value="1"/>
</dbReference>
<dbReference type="Proteomes" id="UP000018719">
    <property type="component" value="Unassembled WGS sequence"/>
</dbReference>
<dbReference type="PANTHER" id="PTHR10953">
    <property type="entry name" value="UBIQUITIN-ACTIVATING ENZYME E1"/>
    <property type="match status" value="1"/>
</dbReference>
<dbReference type="SUPFAM" id="SSF69572">
    <property type="entry name" value="Activating enzymes of the ubiquitin-like proteins"/>
    <property type="match status" value="1"/>
</dbReference>
<feature type="domain" description="Rhodanese" evidence="1">
    <location>
        <begin position="276"/>
        <end position="364"/>
    </location>
</feature>
<comment type="caution">
    <text evidence="2">The sequence shown here is derived from an EMBL/GenBank/DDBJ whole genome shotgun (WGS) entry which is preliminary data.</text>
</comment>
<dbReference type="CDD" id="cd00757">
    <property type="entry name" value="ThiF_MoeB_HesA_family"/>
    <property type="match status" value="1"/>
</dbReference>
<gene>
    <name evidence="2" type="ORF">LEP1GSC047_2538</name>
</gene>
<dbReference type="GO" id="GO:0005829">
    <property type="term" value="C:cytosol"/>
    <property type="evidence" value="ECO:0007669"/>
    <property type="project" value="TreeGrafter"/>
</dbReference>
<dbReference type="STRING" id="1049790.LEP1GSC047_2538"/>
<dbReference type="InterPro" id="IPR045886">
    <property type="entry name" value="ThiF/MoeB/HesA"/>
</dbReference>
<dbReference type="GO" id="GO:0008146">
    <property type="term" value="F:sulfotransferase activity"/>
    <property type="evidence" value="ECO:0007669"/>
    <property type="project" value="TreeGrafter"/>
</dbReference>
<organism evidence="2 3">
    <name type="scientific">Leptospira inadai serovar Lyme str. 10</name>
    <dbReference type="NCBI Taxonomy" id="1049790"/>
    <lineage>
        <taxon>Bacteria</taxon>
        <taxon>Pseudomonadati</taxon>
        <taxon>Spirochaetota</taxon>
        <taxon>Spirochaetia</taxon>
        <taxon>Leptospirales</taxon>
        <taxon>Leptospiraceae</taxon>
        <taxon>Leptospira</taxon>
    </lineage>
</organism>
<dbReference type="InterPro" id="IPR035985">
    <property type="entry name" value="Ubiquitin-activating_enz"/>
</dbReference>
<dbReference type="PROSITE" id="PS50206">
    <property type="entry name" value="RHODANESE_3"/>
    <property type="match status" value="1"/>
</dbReference>
<dbReference type="GO" id="GO:0008641">
    <property type="term" value="F:ubiquitin-like modifier activating enzyme activity"/>
    <property type="evidence" value="ECO:0007669"/>
    <property type="project" value="InterPro"/>
</dbReference>
<dbReference type="Pfam" id="PF00899">
    <property type="entry name" value="ThiF"/>
    <property type="match status" value="1"/>
</dbReference>
<dbReference type="EMBL" id="AHMM02000017">
    <property type="protein sequence ID" value="EQA36537.1"/>
    <property type="molecule type" value="Genomic_DNA"/>
</dbReference>
<dbReference type="CDD" id="cd00158">
    <property type="entry name" value="RHOD"/>
    <property type="match status" value="1"/>
</dbReference>
<dbReference type="GO" id="GO:0016779">
    <property type="term" value="F:nucleotidyltransferase activity"/>
    <property type="evidence" value="ECO:0007669"/>
    <property type="project" value="TreeGrafter"/>
</dbReference>
<dbReference type="InterPro" id="IPR001763">
    <property type="entry name" value="Rhodanese-like_dom"/>
</dbReference>
<sequence>MEHIFYMNSEQRKFFSRQIRVPAIGEPGQIKLLESSVLIVGLGGLGSPVALHLATAGIGRLGLMDFDRVELTNLHRQTAFTLSDIGRLKTEVTSEFLIARVPNLVTRLFSDSFSRTIPPEFLNDWNLILDCTDTSPSKYAINDLCFRAGKPLVTASVYRTSAQFSLFSPKGKPCYRCLYPNLAENETLNCADAGVLGIQTALAGLQQASLAIRYLLDPASVSSDSLYLLEWESPVIYESKIKSDPSCPTCGSAGESFSHTDFIKELSPEDYLNRREKHAIILMDVREEEEQNAIPIQDSIRLPLSRIVSGEKPKLSSETTLVLVCESGSRSVRAAELLREMFPDIYSLAGGRRNLHSLLAGKNP</sequence>
<dbReference type="Pfam" id="PF00581">
    <property type="entry name" value="Rhodanese"/>
    <property type="match status" value="1"/>
</dbReference>
<dbReference type="AlphaFoldDB" id="V6HB33"/>
<evidence type="ECO:0000313" key="2">
    <source>
        <dbReference type="EMBL" id="EQA36537.1"/>
    </source>
</evidence>
<evidence type="ECO:0000259" key="1">
    <source>
        <dbReference type="PROSITE" id="PS50206"/>
    </source>
</evidence>
<evidence type="ECO:0000313" key="3">
    <source>
        <dbReference type="Proteomes" id="UP000018719"/>
    </source>
</evidence>
<dbReference type="PANTHER" id="PTHR10953:SF102">
    <property type="entry name" value="ADENYLYLTRANSFERASE AND SULFURTRANSFERASE MOCS3"/>
    <property type="match status" value="1"/>
</dbReference>
<dbReference type="InterPro" id="IPR000594">
    <property type="entry name" value="ThiF_NAD_FAD-bd"/>
</dbReference>